<dbReference type="OrthoDB" id="1766270at2"/>
<dbReference type="InterPro" id="IPR050807">
    <property type="entry name" value="TransReg_Diox_bact_type"/>
</dbReference>
<keyword evidence="4" id="KW-1185">Reference proteome</keyword>
<name>E0E222_9FIRM</name>
<evidence type="ECO:0000313" key="3">
    <source>
        <dbReference type="EMBL" id="EFM65070.1"/>
    </source>
</evidence>
<dbReference type="EMBL" id="ADGQ01000028">
    <property type="protein sequence ID" value="EFM65070.1"/>
    <property type="molecule type" value="Genomic_DNA"/>
</dbReference>
<evidence type="ECO:0000256" key="1">
    <source>
        <dbReference type="ARBA" id="ARBA00023125"/>
    </source>
</evidence>
<dbReference type="PANTHER" id="PTHR46797:SF24">
    <property type="entry name" value="DNA-BINDING PHAGE PROTEIN"/>
    <property type="match status" value="1"/>
</dbReference>
<dbReference type="CDD" id="cd00093">
    <property type="entry name" value="HTH_XRE"/>
    <property type="match status" value="1"/>
</dbReference>
<reference evidence="3 4" key="1">
    <citation type="submission" date="2010-08" db="EMBL/GenBank/DDBJ databases">
        <authorList>
            <person name="Harkins D.M."/>
            <person name="Madupu R."/>
            <person name="Durkin A.S."/>
            <person name="Torralba M."/>
            <person name="Methe B."/>
            <person name="Sutton G.G."/>
            <person name="Nelson K.E."/>
        </authorList>
    </citation>
    <scope>NUCLEOTIDE SEQUENCE [LARGE SCALE GENOMIC DNA]</scope>
    <source>
        <strain evidence="3 4">DSM 17678</strain>
    </source>
</reference>
<accession>E0E222</accession>
<proteinExistence type="predicted"/>
<dbReference type="InterPro" id="IPR001387">
    <property type="entry name" value="Cro/C1-type_HTH"/>
</dbReference>
<organism evidence="3 4">
    <name type="scientific">Peptostreptococcus stomatis DSM 17678</name>
    <dbReference type="NCBI Taxonomy" id="596315"/>
    <lineage>
        <taxon>Bacteria</taxon>
        <taxon>Bacillati</taxon>
        <taxon>Bacillota</taxon>
        <taxon>Clostridia</taxon>
        <taxon>Peptostreptococcales</taxon>
        <taxon>Peptostreptococcaceae</taxon>
        <taxon>Peptostreptococcus</taxon>
    </lineage>
</organism>
<dbReference type="GO" id="GO:0003677">
    <property type="term" value="F:DNA binding"/>
    <property type="evidence" value="ECO:0007669"/>
    <property type="project" value="UniProtKB-KW"/>
</dbReference>
<evidence type="ECO:0000313" key="4">
    <source>
        <dbReference type="Proteomes" id="UP000003244"/>
    </source>
</evidence>
<dbReference type="RefSeq" id="WP_007788734.1">
    <property type="nucleotide sequence ID" value="NZ_ADGQ01000028.1"/>
</dbReference>
<dbReference type="GO" id="GO:0003700">
    <property type="term" value="F:DNA-binding transcription factor activity"/>
    <property type="evidence" value="ECO:0007669"/>
    <property type="project" value="TreeGrafter"/>
</dbReference>
<dbReference type="Gene3D" id="1.10.260.40">
    <property type="entry name" value="lambda repressor-like DNA-binding domains"/>
    <property type="match status" value="1"/>
</dbReference>
<protein>
    <submittedName>
        <fullName evidence="3">DNA-binding helix-turn-helix protein</fullName>
    </submittedName>
</protein>
<dbReference type="PROSITE" id="PS50943">
    <property type="entry name" value="HTH_CROC1"/>
    <property type="match status" value="1"/>
</dbReference>
<dbReference type="eggNOG" id="COG1396">
    <property type="taxonomic scope" value="Bacteria"/>
</dbReference>
<dbReference type="Pfam" id="PF01381">
    <property type="entry name" value="HTH_3"/>
    <property type="match status" value="1"/>
</dbReference>
<evidence type="ECO:0000259" key="2">
    <source>
        <dbReference type="PROSITE" id="PS50943"/>
    </source>
</evidence>
<dbReference type="SUPFAM" id="SSF47413">
    <property type="entry name" value="lambda repressor-like DNA-binding domains"/>
    <property type="match status" value="1"/>
</dbReference>
<comment type="caution">
    <text evidence="3">The sequence shown here is derived from an EMBL/GenBank/DDBJ whole genome shotgun (WGS) entry which is preliminary data.</text>
</comment>
<dbReference type="STRING" id="596315.HMPREF0634_0240"/>
<gene>
    <name evidence="3" type="ORF">HMPREF0634_0240</name>
</gene>
<dbReference type="AlphaFoldDB" id="E0E222"/>
<dbReference type="SMART" id="SM00530">
    <property type="entry name" value="HTH_XRE"/>
    <property type="match status" value="1"/>
</dbReference>
<keyword evidence="1 3" id="KW-0238">DNA-binding</keyword>
<dbReference type="PANTHER" id="PTHR46797">
    <property type="entry name" value="HTH-TYPE TRANSCRIPTIONAL REGULATOR"/>
    <property type="match status" value="1"/>
</dbReference>
<dbReference type="GO" id="GO:0005829">
    <property type="term" value="C:cytosol"/>
    <property type="evidence" value="ECO:0007669"/>
    <property type="project" value="TreeGrafter"/>
</dbReference>
<dbReference type="InterPro" id="IPR010982">
    <property type="entry name" value="Lambda_DNA-bd_dom_sf"/>
</dbReference>
<dbReference type="Proteomes" id="UP000003244">
    <property type="component" value="Unassembled WGS sequence"/>
</dbReference>
<feature type="domain" description="HTH cro/C1-type" evidence="2">
    <location>
        <begin position="7"/>
        <end position="61"/>
    </location>
</feature>
<sequence length="103" mass="12128">MNIGYKIRKLREELGLSQLELSEKLNLNNRILSRIELNERSVRDDELVIFADFFDVSTDYLLGRTNVRNHPETFAAHTDEDMSDEAKAELENFKEFLKMKYGK</sequence>
<dbReference type="GeneID" id="84800263"/>